<keyword evidence="2" id="KW-1185">Reference proteome</keyword>
<sequence length="37" mass="4538">MIQQDQAYNIIAQITFKCVFIQNEQLYWKFKLIITIM</sequence>
<evidence type="ECO:0000313" key="1">
    <source>
        <dbReference type="EMBL" id="CAD8130105.1"/>
    </source>
</evidence>
<dbReference type="Proteomes" id="UP000692954">
    <property type="component" value="Unassembled WGS sequence"/>
</dbReference>
<accession>A0A8S1RSU0</accession>
<dbReference type="AlphaFoldDB" id="A0A8S1RSU0"/>
<proteinExistence type="predicted"/>
<protein>
    <submittedName>
        <fullName evidence="1">Uncharacterized protein</fullName>
    </submittedName>
</protein>
<reference evidence="1" key="1">
    <citation type="submission" date="2021-01" db="EMBL/GenBank/DDBJ databases">
        <authorList>
            <consortium name="Genoscope - CEA"/>
            <person name="William W."/>
        </authorList>
    </citation>
    <scope>NUCLEOTIDE SEQUENCE</scope>
</reference>
<dbReference type="EMBL" id="CAJJDN010000263">
    <property type="protein sequence ID" value="CAD8130105.1"/>
    <property type="molecule type" value="Genomic_DNA"/>
</dbReference>
<evidence type="ECO:0000313" key="2">
    <source>
        <dbReference type="Proteomes" id="UP000692954"/>
    </source>
</evidence>
<name>A0A8S1RSU0_9CILI</name>
<comment type="caution">
    <text evidence="1">The sequence shown here is derived from an EMBL/GenBank/DDBJ whole genome shotgun (WGS) entry which is preliminary data.</text>
</comment>
<gene>
    <name evidence="1" type="ORF">PSON_ATCC_30995.1.T2630004</name>
</gene>
<organism evidence="1 2">
    <name type="scientific">Paramecium sonneborni</name>
    <dbReference type="NCBI Taxonomy" id="65129"/>
    <lineage>
        <taxon>Eukaryota</taxon>
        <taxon>Sar</taxon>
        <taxon>Alveolata</taxon>
        <taxon>Ciliophora</taxon>
        <taxon>Intramacronucleata</taxon>
        <taxon>Oligohymenophorea</taxon>
        <taxon>Peniculida</taxon>
        <taxon>Parameciidae</taxon>
        <taxon>Paramecium</taxon>
    </lineage>
</organism>